<dbReference type="EMBL" id="JMIB01000021">
    <property type="protein sequence ID" value="KDM91654.1"/>
    <property type="molecule type" value="Genomic_DNA"/>
</dbReference>
<protein>
    <recommendedName>
        <fullName evidence="3">Lipoprotein</fullName>
    </recommendedName>
</protein>
<name>A0A066RMT4_9GAMM</name>
<comment type="caution">
    <text evidence="1">The sequence shown here is derived from an EMBL/GenBank/DDBJ whole genome shotgun (WGS) entry which is preliminary data.</text>
</comment>
<dbReference type="RefSeq" id="WP_036752431.1">
    <property type="nucleotide sequence ID" value="NZ_JAGSGC010000006.1"/>
</dbReference>
<keyword evidence="2" id="KW-1185">Reference proteome</keyword>
<evidence type="ECO:0008006" key="3">
    <source>
        <dbReference type="Google" id="ProtNLM"/>
    </source>
</evidence>
<dbReference type="STRING" id="1654360.EA58_11590"/>
<accession>A0A066RMT4</accession>
<sequence>MYKFSHIGLMGLTLVLSGCGNDDVNFARLSFDRAVVDIDYRGRDDAIQQVYLDGLQQVFKAAGIAPEAVKIHLDEEKGDVTSLLLSTSLKDGITDAQKASIQSALKKIITDKSNGMDIRFTLRPSDMETEIKRHREEAARLNKEFNTRLIVKEVMVGISYDMREMMLSAMKGSTWSKGEAYCTVAMTVSPALPFSDIVVNHKEEKPVGMSLVRRQGYSGYALPTDIQLGYPHLQAKLDSHQILISTEITNSAPGAFQRRNRGMKQMEIELGSLGAVSHESGKVNFSTSHSLDKRCRDMAIELGRPFTFAMGDSLDRLKSFTFFKL</sequence>
<reference evidence="1 2" key="1">
    <citation type="submission" date="2014-04" db="EMBL/GenBank/DDBJ databases">
        <title>Draft genome sequence of Photobacterium halotolerans S2753: a solonamide, ngercheumicin and holomycin producer.</title>
        <authorList>
            <person name="Machado H.R."/>
            <person name="Gram L."/>
        </authorList>
    </citation>
    <scope>NUCLEOTIDE SEQUENCE [LARGE SCALE GENOMIC DNA]</scope>
    <source>
        <strain evidence="1 2">S2753</strain>
    </source>
</reference>
<dbReference type="OrthoDB" id="7060267at2"/>
<gene>
    <name evidence="1" type="ORF">EA58_11590</name>
</gene>
<evidence type="ECO:0000313" key="1">
    <source>
        <dbReference type="EMBL" id="KDM91654.1"/>
    </source>
</evidence>
<dbReference type="PROSITE" id="PS51257">
    <property type="entry name" value="PROKAR_LIPOPROTEIN"/>
    <property type="match status" value="1"/>
</dbReference>
<proteinExistence type="predicted"/>
<dbReference type="Proteomes" id="UP000027192">
    <property type="component" value="Unassembled WGS sequence"/>
</dbReference>
<evidence type="ECO:0000313" key="2">
    <source>
        <dbReference type="Proteomes" id="UP000027192"/>
    </source>
</evidence>
<dbReference type="AlphaFoldDB" id="A0A066RMT4"/>
<organism evidence="1 2">
    <name type="scientific">Photobacterium galatheae</name>
    <dbReference type="NCBI Taxonomy" id="1654360"/>
    <lineage>
        <taxon>Bacteria</taxon>
        <taxon>Pseudomonadati</taxon>
        <taxon>Pseudomonadota</taxon>
        <taxon>Gammaproteobacteria</taxon>
        <taxon>Vibrionales</taxon>
        <taxon>Vibrionaceae</taxon>
        <taxon>Photobacterium</taxon>
    </lineage>
</organism>